<dbReference type="InterPro" id="IPR051288">
    <property type="entry name" value="Serum_paraoxonase/arylesterase"/>
</dbReference>
<keyword evidence="1" id="KW-0732">Signal</keyword>
<name>A0A409VGC8_9AGAR</name>
<gene>
    <name evidence="2" type="ORF">CVT26_000246</name>
</gene>
<dbReference type="Proteomes" id="UP000284706">
    <property type="component" value="Unassembled WGS sequence"/>
</dbReference>
<evidence type="ECO:0000313" key="2">
    <source>
        <dbReference type="EMBL" id="PPQ65286.1"/>
    </source>
</evidence>
<evidence type="ECO:0008006" key="4">
    <source>
        <dbReference type="Google" id="ProtNLM"/>
    </source>
</evidence>
<dbReference type="SUPFAM" id="SSF63829">
    <property type="entry name" value="Calcium-dependent phosphotriesterase"/>
    <property type="match status" value="1"/>
</dbReference>
<organism evidence="2 3">
    <name type="scientific">Gymnopilus dilepis</name>
    <dbReference type="NCBI Taxonomy" id="231916"/>
    <lineage>
        <taxon>Eukaryota</taxon>
        <taxon>Fungi</taxon>
        <taxon>Dikarya</taxon>
        <taxon>Basidiomycota</taxon>
        <taxon>Agaricomycotina</taxon>
        <taxon>Agaricomycetes</taxon>
        <taxon>Agaricomycetidae</taxon>
        <taxon>Agaricales</taxon>
        <taxon>Agaricineae</taxon>
        <taxon>Hymenogastraceae</taxon>
        <taxon>Gymnopilus</taxon>
    </lineage>
</organism>
<feature type="chain" id="PRO_5019231790" description="SMP-30/Gluconolactonase/LRE-like region domain-containing protein" evidence="1">
    <location>
        <begin position="23"/>
        <end position="462"/>
    </location>
</feature>
<dbReference type="InterPro" id="IPR011042">
    <property type="entry name" value="6-blade_b-propeller_TolB-like"/>
</dbReference>
<feature type="signal peptide" evidence="1">
    <location>
        <begin position="1"/>
        <end position="22"/>
    </location>
</feature>
<sequence length="462" mass="50298">MSWTRTLTWVALVLSVIWYRSGDLIKNCILIRSPLPHGYIANGDFASDCKVLGGKANPHAQSMSYCEDETFWELHDEQGKLIERSVIASCDPGRKGWNTVMGPLKDPNPRGGLWLYVPSKEGSKEKSLASKVTPDTPHRIEFKNYPENHDFHPLGIAIWPSHRGEPSNLYVINHAREKTVIEQFTIDPATPTVAEHVRTISSVHTLSANGLALTSPDAFYVTNDHLITRRWPIVGHVLPVIESVLGLPLAFVAHITLKPTAHKGADAIAAASFVKLFIPFPNGVAVSSSGTEVALVSTSMSQIHVYERDPMTNALTQRKYSVTVPFSPDNIHFTEPLNGGSREEIVVAGHPNFPDLIAVAENKTGVTSSSWVVAIIPKDDKKEASAQYDLEAPVSLSSKVKTDGVGWTMKTLFQSDGVEEQGGFPGSTTGLVDPVTGNFYVSGLYAEGGVLVCKPRSAKVKN</sequence>
<dbReference type="InParanoid" id="A0A409VGC8"/>
<dbReference type="OrthoDB" id="5307922at2759"/>
<proteinExistence type="predicted"/>
<evidence type="ECO:0000256" key="1">
    <source>
        <dbReference type="SAM" id="SignalP"/>
    </source>
</evidence>
<dbReference type="PANTHER" id="PTHR11799">
    <property type="entry name" value="PARAOXONASE"/>
    <property type="match status" value="1"/>
</dbReference>
<evidence type="ECO:0000313" key="3">
    <source>
        <dbReference type="Proteomes" id="UP000284706"/>
    </source>
</evidence>
<protein>
    <recommendedName>
        <fullName evidence="4">SMP-30/Gluconolactonase/LRE-like region domain-containing protein</fullName>
    </recommendedName>
</protein>
<dbReference type="EMBL" id="NHYE01005656">
    <property type="protein sequence ID" value="PPQ65286.1"/>
    <property type="molecule type" value="Genomic_DNA"/>
</dbReference>
<dbReference type="PANTHER" id="PTHR11799:SF30">
    <property type="entry name" value="SERUM PARAOXONASE_ARYLESTERASE 2"/>
    <property type="match status" value="1"/>
</dbReference>
<keyword evidence="3" id="KW-1185">Reference proteome</keyword>
<reference evidence="2 3" key="1">
    <citation type="journal article" date="2018" name="Evol. Lett.">
        <title>Horizontal gene cluster transfer increased hallucinogenic mushroom diversity.</title>
        <authorList>
            <person name="Reynolds H.T."/>
            <person name="Vijayakumar V."/>
            <person name="Gluck-Thaler E."/>
            <person name="Korotkin H.B."/>
            <person name="Matheny P.B."/>
            <person name="Slot J.C."/>
        </authorList>
    </citation>
    <scope>NUCLEOTIDE SEQUENCE [LARGE SCALE GENOMIC DNA]</scope>
    <source>
        <strain evidence="2 3">SRW20</strain>
    </source>
</reference>
<comment type="caution">
    <text evidence="2">The sequence shown here is derived from an EMBL/GenBank/DDBJ whole genome shotgun (WGS) entry which is preliminary data.</text>
</comment>
<dbReference type="Gene3D" id="2.120.10.30">
    <property type="entry name" value="TolB, C-terminal domain"/>
    <property type="match status" value="1"/>
</dbReference>
<dbReference type="AlphaFoldDB" id="A0A409VGC8"/>
<accession>A0A409VGC8</accession>